<dbReference type="Proteomes" id="UP000598146">
    <property type="component" value="Unassembled WGS sequence"/>
</dbReference>
<dbReference type="RefSeq" id="WP_196420412.1">
    <property type="nucleotide sequence ID" value="NZ_JADQTO010000041.1"/>
</dbReference>
<protein>
    <submittedName>
        <fullName evidence="1">Uncharacterized protein</fullName>
    </submittedName>
</protein>
<gene>
    <name evidence="1" type="ORF">I4J89_45210</name>
</gene>
<name>A0A931CJR9_9ACTN</name>
<evidence type="ECO:0000313" key="1">
    <source>
        <dbReference type="EMBL" id="MBG0568643.1"/>
    </source>
</evidence>
<sequence length="94" mass="10516">MPVVFSTMMFKGWWHVLPDEERQQWALEPFVAMGPLRFGMSPEEVAGAMAAVATEVERRQHQWAASTNVSTVVKCIYKRSACISITGMTGLRAL</sequence>
<dbReference type="EMBL" id="JADQTO010000041">
    <property type="protein sequence ID" value="MBG0568643.1"/>
    <property type="molecule type" value="Genomic_DNA"/>
</dbReference>
<accession>A0A931CJR9</accession>
<reference evidence="1" key="1">
    <citation type="submission" date="2020-11" db="EMBL/GenBank/DDBJ databases">
        <title>Isolation and identification of active actinomycetes.</title>
        <authorList>
            <person name="Sun X."/>
        </authorList>
    </citation>
    <scope>NUCLEOTIDE SEQUENCE</scope>
    <source>
        <strain evidence="1">NEAU-A11</strain>
    </source>
</reference>
<comment type="caution">
    <text evidence="1">The sequence shown here is derived from an EMBL/GenBank/DDBJ whole genome shotgun (WGS) entry which is preliminary data.</text>
</comment>
<proteinExistence type="predicted"/>
<evidence type="ECO:0000313" key="2">
    <source>
        <dbReference type="Proteomes" id="UP000598146"/>
    </source>
</evidence>
<keyword evidence="2" id="KW-1185">Reference proteome</keyword>
<dbReference type="AlphaFoldDB" id="A0A931CJR9"/>
<organism evidence="1 2">
    <name type="scientific">Actinoplanes aureus</name>
    <dbReference type="NCBI Taxonomy" id="2792083"/>
    <lineage>
        <taxon>Bacteria</taxon>
        <taxon>Bacillati</taxon>
        <taxon>Actinomycetota</taxon>
        <taxon>Actinomycetes</taxon>
        <taxon>Micromonosporales</taxon>
        <taxon>Micromonosporaceae</taxon>
        <taxon>Actinoplanes</taxon>
    </lineage>
</organism>